<protein>
    <submittedName>
        <fullName evidence="1">Uncharacterized protein</fullName>
    </submittedName>
</protein>
<gene>
    <name evidence="1" type="ORF">Pan241w_49870</name>
</gene>
<proteinExistence type="predicted"/>
<sequence>MDNLISSQATGVLYQTVVEGEAFFGHLERRASQSARFNLSQCVFKLLQLFAKFLVRRVFAGFLFVSKF</sequence>
<dbReference type="Proteomes" id="UP000317171">
    <property type="component" value="Chromosome"/>
</dbReference>
<accession>A0A517RLV6</accession>
<organism evidence="1 2">
    <name type="scientific">Gimesia alba</name>
    <dbReference type="NCBI Taxonomy" id="2527973"/>
    <lineage>
        <taxon>Bacteria</taxon>
        <taxon>Pseudomonadati</taxon>
        <taxon>Planctomycetota</taxon>
        <taxon>Planctomycetia</taxon>
        <taxon>Planctomycetales</taxon>
        <taxon>Planctomycetaceae</taxon>
        <taxon>Gimesia</taxon>
    </lineage>
</organism>
<dbReference type="AlphaFoldDB" id="A0A517RLV6"/>
<dbReference type="KEGG" id="gaz:Pan241w_49870"/>
<dbReference type="EMBL" id="CP036269">
    <property type="protein sequence ID" value="QDT44871.1"/>
    <property type="molecule type" value="Genomic_DNA"/>
</dbReference>
<evidence type="ECO:0000313" key="1">
    <source>
        <dbReference type="EMBL" id="QDT44871.1"/>
    </source>
</evidence>
<keyword evidence="2" id="KW-1185">Reference proteome</keyword>
<name>A0A517RLV6_9PLAN</name>
<evidence type="ECO:0000313" key="2">
    <source>
        <dbReference type="Proteomes" id="UP000317171"/>
    </source>
</evidence>
<reference evidence="1 2" key="1">
    <citation type="submission" date="2019-02" db="EMBL/GenBank/DDBJ databases">
        <title>Deep-cultivation of Planctomycetes and their phenomic and genomic characterization uncovers novel biology.</title>
        <authorList>
            <person name="Wiegand S."/>
            <person name="Jogler M."/>
            <person name="Boedeker C."/>
            <person name="Pinto D."/>
            <person name="Vollmers J."/>
            <person name="Rivas-Marin E."/>
            <person name="Kohn T."/>
            <person name="Peeters S.H."/>
            <person name="Heuer A."/>
            <person name="Rast P."/>
            <person name="Oberbeckmann S."/>
            <person name="Bunk B."/>
            <person name="Jeske O."/>
            <person name="Meyerdierks A."/>
            <person name="Storesund J.E."/>
            <person name="Kallscheuer N."/>
            <person name="Luecker S."/>
            <person name="Lage O.M."/>
            <person name="Pohl T."/>
            <person name="Merkel B.J."/>
            <person name="Hornburger P."/>
            <person name="Mueller R.-W."/>
            <person name="Bruemmer F."/>
            <person name="Labrenz M."/>
            <person name="Spormann A.M."/>
            <person name="Op den Camp H."/>
            <person name="Overmann J."/>
            <person name="Amann R."/>
            <person name="Jetten M.S.M."/>
            <person name="Mascher T."/>
            <person name="Medema M.H."/>
            <person name="Devos D.P."/>
            <person name="Kaster A.-K."/>
            <person name="Ovreas L."/>
            <person name="Rohde M."/>
            <person name="Galperin M.Y."/>
            <person name="Jogler C."/>
        </authorList>
    </citation>
    <scope>NUCLEOTIDE SEQUENCE [LARGE SCALE GENOMIC DNA]</scope>
    <source>
        <strain evidence="1 2">Pan241w</strain>
    </source>
</reference>